<dbReference type="Proteomes" id="UP000297982">
    <property type="component" value="Unassembled WGS sequence"/>
</dbReference>
<keyword evidence="1" id="KW-0812">Transmembrane</keyword>
<proteinExistence type="predicted"/>
<evidence type="ECO:0000313" key="2">
    <source>
        <dbReference type="EMBL" id="TGB05462.1"/>
    </source>
</evidence>
<dbReference type="EMBL" id="SRJC01000001">
    <property type="protein sequence ID" value="TGB05462.1"/>
    <property type="molecule type" value="Genomic_DNA"/>
</dbReference>
<reference evidence="2 3" key="1">
    <citation type="journal article" date="2003" name="Int. J. Syst. Evol. Microbiol.">
        <title>Halobacillus salinus sp. nov., isolated from a salt lake on the coast of the East Sea in Korea.</title>
        <authorList>
            <person name="Yoon J.H."/>
            <person name="Kang K.H."/>
            <person name="Park Y.H."/>
        </authorList>
    </citation>
    <scope>NUCLEOTIDE SEQUENCE [LARGE SCALE GENOMIC DNA]</scope>
    <source>
        <strain evidence="2 3">HSL-3</strain>
    </source>
</reference>
<feature type="transmembrane region" description="Helical" evidence="1">
    <location>
        <begin position="101"/>
        <end position="120"/>
    </location>
</feature>
<feature type="transmembrane region" description="Helical" evidence="1">
    <location>
        <begin position="64"/>
        <end position="89"/>
    </location>
</feature>
<feature type="transmembrane region" description="Helical" evidence="1">
    <location>
        <begin position="21"/>
        <end position="44"/>
    </location>
</feature>
<dbReference type="InterPro" id="IPR024563">
    <property type="entry name" value="YqhR"/>
</dbReference>
<sequence length="171" mass="19151">MTDKPKEQYQKESPQTVFTKALTIGFSGGILWSGIGALTYFFHFSEVSAASFLIRSYLQNDWSGTWLAEILAIIGVGLLSLVTAMLYYFTLKRQSGIWPGAVFGIILWGLVFVVLTPLFPAIPNFMELTSDTWVTTGCLFILYGVFIGYSISYEFQEFNQPSNSYSKEQGV</sequence>
<organism evidence="2 3">
    <name type="scientific">Halobacillus salinus</name>
    <dbReference type="NCBI Taxonomy" id="192814"/>
    <lineage>
        <taxon>Bacteria</taxon>
        <taxon>Bacillati</taxon>
        <taxon>Bacillota</taxon>
        <taxon>Bacilli</taxon>
        <taxon>Bacillales</taxon>
        <taxon>Bacillaceae</taxon>
        <taxon>Halobacillus</taxon>
    </lineage>
</organism>
<dbReference type="Pfam" id="PF11085">
    <property type="entry name" value="YqhR"/>
    <property type="match status" value="1"/>
</dbReference>
<evidence type="ECO:0000313" key="3">
    <source>
        <dbReference type="Proteomes" id="UP000297982"/>
    </source>
</evidence>
<keyword evidence="3" id="KW-1185">Reference proteome</keyword>
<keyword evidence="1" id="KW-0472">Membrane</keyword>
<keyword evidence="1" id="KW-1133">Transmembrane helix</keyword>
<dbReference type="STRING" id="192814.GCA_900166575_01374"/>
<comment type="caution">
    <text evidence="2">The sequence shown here is derived from an EMBL/GenBank/DDBJ whole genome shotgun (WGS) entry which is preliminary data.</text>
</comment>
<feature type="transmembrane region" description="Helical" evidence="1">
    <location>
        <begin position="132"/>
        <end position="151"/>
    </location>
</feature>
<protein>
    <submittedName>
        <fullName evidence="2">Uncharacterized protein</fullName>
    </submittedName>
</protein>
<gene>
    <name evidence="2" type="ORF">E4663_04875</name>
</gene>
<evidence type="ECO:0000256" key="1">
    <source>
        <dbReference type="SAM" id="Phobius"/>
    </source>
</evidence>
<accession>A0A4Z0H4W4</accession>
<name>A0A4Z0H4W4_9BACI</name>
<dbReference type="AlphaFoldDB" id="A0A4Z0H4W4"/>